<proteinExistence type="predicted"/>
<evidence type="ECO:0000256" key="1">
    <source>
        <dbReference type="ARBA" id="ARBA00004141"/>
    </source>
</evidence>
<dbReference type="GO" id="GO:0016020">
    <property type="term" value="C:membrane"/>
    <property type="evidence" value="ECO:0007669"/>
    <property type="project" value="UniProtKB-SubCell"/>
</dbReference>
<gene>
    <name evidence="6" type="ORF">PBLR_12748</name>
</gene>
<dbReference type="InterPro" id="IPR007300">
    <property type="entry name" value="CidB/LrgB"/>
</dbReference>
<keyword evidence="3 5" id="KW-1133">Transmembrane helix</keyword>
<dbReference type="RefSeq" id="WP_138186273.1">
    <property type="nucleotide sequence ID" value="NZ_LS992241.1"/>
</dbReference>
<evidence type="ECO:0000256" key="5">
    <source>
        <dbReference type="SAM" id="Phobius"/>
    </source>
</evidence>
<feature type="transmembrane region" description="Helical" evidence="5">
    <location>
        <begin position="61"/>
        <end position="81"/>
    </location>
</feature>
<dbReference type="PANTHER" id="PTHR30249:SF0">
    <property type="entry name" value="PLASTIDAL GLYCOLATE_GLYCERATE TRANSLOCATOR 1, CHLOROPLASTIC"/>
    <property type="match status" value="1"/>
</dbReference>
<evidence type="ECO:0000256" key="3">
    <source>
        <dbReference type="ARBA" id="ARBA00022989"/>
    </source>
</evidence>
<evidence type="ECO:0000313" key="7">
    <source>
        <dbReference type="Proteomes" id="UP000304148"/>
    </source>
</evidence>
<dbReference type="AlphaFoldDB" id="A0A383RDJ2"/>
<feature type="transmembrane region" description="Helical" evidence="5">
    <location>
        <begin position="36"/>
        <end position="55"/>
    </location>
</feature>
<feature type="transmembrane region" description="Helical" evidence="5">
    <location>
        <begin position="93"/>
        <end position="116"/>
    </location>
</feature>
<reference evidence="7" key="1">
    <citation type="submission" date="2018-08" db="EMBL/GenBank/DDBJ databases">
        <authorList>
            <person name="Chevrot R."/>
        </authorList>
    </citation>
    <scope>NUCLEOTIDE SEQUENCE [LARGE SCALE GENOMIC DNA]</scope>
</reference>
<name>A0A383RDJ2_PAEAL</name>
<evidence type="ECO:0000313" key="6">
    <source>
        <dbReference type="EMBL" id="SYX84326.1"/>
    </source>
</evidence>
<dbReference type="EMBL" id="LS992241">
    <property type="protein sequence ID" value="SYX84326.1"/>
    <property type="molecule type" value="Genomic_DNA"/>
</dbReference>
<comment type="subcellular location">
    <subcellularLocation>
        <location evidence="1">Membrane</location>
        <topology evidence="1">Multi-pass membrane protein</topology>
    </subcellularLocation>
</comment>
<feature type="transmembrane region" description="Helical" evidence="5">
    <location>
        <begin position="149"/>
        <end position="169"/>
    </location>
</feature>
<dbReference type="Pfam" id="PF04172">
    <property type="entry name" value="LrgB"/>
    <property type="match status" value="1"/>
</dbReference>
<keyword evidence="4 5" id="KW-0472">Membrane</keyword>
<keyword evidence="2 5" id="KW-0812">Transmembrane</keyword>
<dbReference type="PANTHER" id="PTHR30249">
    <property type="entry name" value="PUTATIVE SEROTONIN TRANSPORTER"/>
    <property type="match status" value="1"/>
</dbReference>
<protein>
    <submittedName>
        <fullName evidence="6">LrgB family protein</fullName>
    </submittedName>
</protein>
<feature type="transmembrane region" description="Helical" evidence="5">
    <location>
        <begin position="206"/>
        <end position="229"/>
    </location>
</feature>
<organism evidence="6 7">
    <name type="scientific">Paenibacillus alvei</name>
    <name type="common">Bacillus alvei</name>
    <dbReference type="NCBI Taxonomy" id="44250"/>
    <lineage>
        <taxon>Bacteria</taxon>
        <taxon>Bacillati</taxon>
        <taxon>Bacillota</taxon>
        <taxon>Bacilli</taxon>
        <taxon>Bacillales</taxon>
        <taxon>Paenibacillaceae</taxon>
        <taxon>Paenibacillus</taxon>
    </lineage>
</organism>
<dbReference type="Proteomes" id="UP000304148">
    <property type="component" value="Chromosome"/>
</dbReference>
<accession>A0A383RDJ2</accession>
<sequence length="230" mass="24368">MNLTSWTQQPLFGIAATIVVYALSRVLHVRFKWMHPILFCSTVLIGFLVIGNIPLQDYKNGADILALILGPATIALGVPIYKYRELVKKQFAAICLSITCGSIVGIVSVAAIMMSLDGAREVMLSMLPKSVSSPIAVEISKSLGAMPELSAVFTVFTGVVGALFGTTFLRMTGIRGEVPLGIAMGTAAHGFGTAKSLADSEKQGTFSGLAMGLAGLITSILFTPIYMFLM</sequence>
<evidence type="ECO:0000256" key="2">
    <source>
        <dbReference type="ARBA" id="ARBA00022692"/>
    </source>
</evidence>
<feature type="transmembrane region" description="Helical" evidence="5">
    <location>
        <begin position="6"/>
        <end position="24"/>
    </location>
</feature>
<evidence type="ECO:0000256" key="4">
    <source>
        <dbReference type="ARBA" id="ARBA00023136"/>
    </source>
</evidence>